<dbReference type="EMBL" id="PTIX01000034">
    <property type="protein sequence ID" value="PPK62545.1"/>
    <property type="molecule type" value="Genomic_DNA"/>
</dbReference>
<keyword evidence="3" id="KW-1185">Reference proteome</keyword>
<accession>A0A2S6GCH4</accession>
<comment type="caution">
    <text evidence="2">The sequence shown here is derived from an EMBL/GenBank/DDBJ whole genome shotgun (WGS) entry which is preliminary data.</text>
</comment>
<dbReference type="InterPro" id="IPR000415">
    <property type="entry name" value="Nitroreductase-like"/>
</dbReference>
<dbReference type="Gene3D" id="3.40.109.10">
    <property type="entry name" value="NADH Oxidase"/>
    <property type="match status" value="2"/>
</dbReference>
<evidence type="ECO:0000256" key="1">
    <source>
        <dbReference type="SAM" id="MobiDB-lite"/>
    </source>
</evidence>
<evidence type="ECO:0000313" key="3">
    <source>
        <dbReference type="Proteomes" id="UP000239203"/>
    </source>
</evidence>
<dbReference type="RefSeq" id="WP_104483144.1">
    <property type="nucleotide sequence ID" value="NZ_CP154825.1"/>
</dbReference>
<proteinExistence type="predicted"/>
<sequence length="301" mass="32082">MPGEPFPVDAAIARAVRAAGRVSSPYGTRPWRFVVLERRVGVKLDPDRVLRVADPHGQGARVACGATVYALRLVLAVTGWSSSVAVLPDRRDPDLVAEVRVGPRHRTTAEERSLALAVERGGGNRWPVLRRAVPEPARAALAKAARLEGARLHLIEDPDDQATVAAVIRRADFLRSRDDEYRAELRARQAREEGTYGLDTIGGGPEPLLAVLTTPTDTTVDQVIAGQALQRVLLEADIAGLAVSLLPRPVELPQTRSALHTTTGATPHAVLRIGFGHGSGPAPRRAGSEPGRAVTGFSPLG</sequence>
<dbReference type="Proteomes" id="UP000239203">
    <property type="component" value="Unassembled WGS sequence"/>
</dbReference>
<organism evidence="2 3">
    <name type="scientific">Actinokineospora auranticolor</name>
    <dbReference type="NCBI Taxonomy" id="155976"/>
    <lineage>
        <taxon>Bacteria</taxon>
        <taxon>Bacillati</taxon>
        <taxon>Actinomycetota</taxon>
        <taxon>Actinomycetes</taxon>
        <taxon>Pseudonocardiales</taxon>
        <taxon>Pseudonocardiaceae</taxon>
        <taxon>Actinokineospora</taxon>
    </lineage>
</organism>
<dbReference type="GO" id="GO:0016491">
    <property type="term" value="F:oxidoreductase activity"/>
    <property type="evidence" value="ECO:0007669"/>
    <property type="project" value="InterPro"/>
</dbReference>
<evidence type="ECO:0008006" key="4">
    <source>
        <dbReference type="Google" id="ProtNLM"/>
    </source>
</evidence>
<gene>
    <name evidence="2" type="ORF">CLV40_1347</name>
</gene>
<dbReference type="AlphaFoldDB" id="A0A2S6GCH4"/>
<name>A0A2S6GCH4_9PSEU</name>
<reference evidence="2 3" key="1">
    <citation type="submission" date="2018-02" db="EMBL/GenBank/DDBJ databases">
        <title>Genomic Encyclopedia of Archaeal and Bacterial Type Strains, Phase II (KMG-II): from individual species to whole genera.</title>
        <authorList>
            <person name="Goeker M."/>
        </authorList>
    </citation>
    <scope>NUCLEOTIDE SEQUENCE [LARGE SCALE GENOMIC DNA]</scope>
    <source>
        <strain evidence="2 3">YU 961-1</strain>
    </source>
</reference>
<dbReference type="OrthoDB" id="8156917at2"/>
<protein>
    <recommendedName>
        <fullName evidence="4">Nitroreductase</fullName>
    </recommendedName>
</protein>
<evidence type="ECO:0000313" key="2">
    <source>
        <dbReference type="EMBL" id="PPK62545.1"/>
    </source>
</evidence>
<feature type="region of interest" description="Disordered" evidence="1">
    <location>
        <begin position="274"/>
        <end position="301"/>
    </location>
</feature>